<evidence type="ECO:0000259" key="1">
    <source>
        <dbReference type="PROSITE" id="PS51757"/>
    </source>
</evidence>
<name>A0ABM1E0I8_PRICU</name>
<dbReference type="Pfam" id="PF06017">
    <property type="entry name" value="Myosin_TH1"/>
    <property type="match status" value="1"/>
</dbReference>
<accession>A0ABM1E0I8</accession>
<organism evidence="2 3">
    <name type="scientific">Priapulus caudatus</name>
    <name type="common">Priapulid worm</name>
    <dbReference type="NCBI Taxonomy" id="37621"/>
    <lineage>
        <taxon>Eukaryota</taxon>
        <taxon>Metazoa</taxon>
        <taxon>Ecdysozoa</taxon>
        <taxon>Scalidophora</taxon>
        <taxon>Priapulida</taxon>
        <taxon>Priapulimorpha</taxon>
        <taxon>Priapulimorphida</taxon>
        <taxon>Priapulidae</taxon>
        <taxon>Priapulus</taxon>
    </lineage>
</organism>
<dbReference type="InterPro" id="IPR010926">
    <property type="entry name" value="Myosin_TH1"/>
</dbReference>
<evidence type="ECO:0000313" key="3">
    <source>
        <dbReference type="RefSeq" id="XP_014665709.1"/>
    </source>
</evidence>
<dbReference type="GeneID" id="106807774"/>
<protein>
    <submittedName>
        <fullName evidence="3">Unconventional myosin-Id-like</fullName>
    </submittedName>
</protein>
<reference evidence="3" key="1">
    <citation type="submission" date="2025-08" db="UniProtKB">
        <authorList>
            <consortium name="RefSeq"/>
        </authorList>
    </citation>
    <scope>IDENTIFICATION</scope>
</reference>
<dbReference type="PROSITE" id="PS51757">
    <property type="entry name" value="TH1"/>
    <property type="match status" value="1"/>
</dbReference>
<gene>
    <name evidence="3" type="primary">LOC106807774</name>
</gene>
<sequence length="151" mass="16526">MLFSCPVRKVNKFNKCESRAICVTDMYVYKLDPKKSFKLMKHGIPIQEITGVSVTPGTDSLVAIHLQGGNDLVVCLTGVSTSSGQSRAPEVVGALAQQWFKKTRRPLKVLVNNMVHCMLGNKSRAIGVQLANVAEPIFKKDGDDLVLQTPN</sequence>
<evidence type="ECO:0000313" key="2">
    <source>
        <dbReference type="Proteomes" id="UP000695022"/>
    </source>
</evidence>
<proteinExistence type="predicted"/>
<feature type="domain" description="TH1" evidence="1">
    <location>
        <begin position="1"/>
        <end position="151"/>
    </location>
</feature>
<keyword evidence="2" id="KW-1185">Reference proteome</keyword>
<dbReference type="Proteomes" id="UP000695022">
    <property type="component" value="Unplaced"/>
</dbReference>
<dbReference type="RefSeq" id="XP_014665709.1">
    <property type="nucleotide sequence ID" value="XM_014810223.1"/>
</dbReference>